<protein>
    <submittedName>
        <fullName evidence="2">Uncharacterized protein</fullName>
    </submittedName>
</protein>
<reference evidence="2" key="1">
    <citation type="journal article" date="2019" name="Sci. Rep.">
        <title>Draft genome of Tanacetum cinerariifolium, the natural source of mosquito coil.</title>
        <authorList>
            <person name="Yamashiro T."/>
            <person name="Shiraishi A."/>
            <person name="Satake H."/>
            <person name="Nakayama K."/>
        </authorList>
    </citation>
    <scope>NUCLEOTIDE SEQUENCE</scope>
</reference>
<organism evidence="2">
    <name type="scientific">Tanacetum cinerariifolium</name>
    <name type="common">Dalmatian daisy</name>
    <name type="synonym">Chrysanthemum cinerariifolium</name>
    <dbReference type="NCBI Taxonomy" id="118510"/>
    <lineage>
        <taxon>Eukaryota</taxon>
        <taxon>Viridiplantae</taxon>
        <taxon>Streptophyta</taxon>
        <taxon>Embryophyta</taxon>
        <taxon>Tracheophyta</taxon>
        <taxon>Spermatophyta</taxon>
        <taxon>Magnoliopsida</taxon>
        <taxon>eudicotyledons</taxon>
        <taxon>Gunneridae</taxon>
        <taxon>Pentapetalae</taxon>
        <taxon>asterids</taxon>
        <taxon>campanulids</taxon>
        <taxon>Asterales</taxon>
        <taxon>Asteraceae</taxon>
        <taxon>Asteroideae</taxon>
        <taxon>Anthemideae</taxon>
        <taxon>Anthemidinae</taxon>
        <taxon>Tanacetum</taxon>
    </lineage>
</organism>
<feature type="compositionally biased region" description="Polar residues" evidence="1">
    <location>
        <begin position="10"/>
        <end position="22"/>
    </location>
</feature>
<feature type="non-terminal residue" evidence="2">
    <location>
        <position position="103"/>
    </location>
</feature>
<feature type="compositionally biased region" description="Basic and acidic residues" evidence="1">
    <location>
        <begin position="76"/>
        <end position="93"/>
    </location>
</feature>
<sequence>MNYQPVIAGNQPNHNAGIQGNFNAGKVGKEDEFVQQYVLLPLWSTSFKDPQNTDVDAAFDVKESESKVYVSPSSSDKTKKHDEKTKREAKGKSPVELSTGVRN</sequence>
<proteinExistence type="predicted"/>
<feature type="region of interest" description="Disordered" evidence="1">
    <location>
        <begin position="63"/>
        <end position="103"/>
    </location>
</feature>
<evidence type="ECO:0000313" key="2">
    <source>
        <dbReference type="EMBL" id="GFD46104.1"/>
    </source>
</evidence>
<name>A0A699WNQ3_TANCI</name>
<evidence type="ECO:0000256" key="1">
    <source>
        <dbReference type="SAM" id="MobiDB-lite"/>
    </source>
</evidence>
<dbReference type="AlphaFoldDB" id="A0A699WNQ3"/>
<accession>A0A699WNQ3</accession>
<comment type="caution">
    <text evidence="2">The sequence shown here is derived from an EMBL/GenBank/DDBJ whole genome shotgun (WGS) entry which is preliminary data.</text>
</comment>
<gene>
    <name evidence="2" type="ORF">Tci_918073</name>
</gene>
<feature type="region of interest" description="Disordered" evidence="1">
    <location>
        <begin position="1"/>
        <end position="22"/>
    </location>
</feature>
<dbReference type="EMBL" id="BKCJ011665733">
    <property type="protein sequence ID" value="GFD46104.1"/>
    <property type="molecule type" value="Genomic_DNA"/>
</dbReference>